<accession>A0A562CZU5</accession>
<proteinExistence type="predicted"/>
<dbReference type="AlphaFoldDB" id="A0A562CZU5"/>
<comment type="caution">
    <text evidence="2">The sequence shown here is derived from an EMBL/GenBank/DDBJ whole genome shotgun (WGS) entry which is preliminary data.</text>
</comment>
<reference evidence="2 3" key="1">
    <citation type="submission" date="2019-07" db="EMBL/GenBank/DDBJ databases">
        <title>Genome sequencing of lignin-degrading bacterial isolates.</title>
        <authorList>
            <person name="Gladden J."/>
        </authorList>
    </citation>
    <scope>NUCLEOTIDE SEQUENCE [LARGE SCALE GENOMIC DNA]</scope>
    <source>
        <strain evidence="2 3">J19</strain>
    </source>
</reference>
<evidence type="ECO:0000313" key="3">
    <source>
        <dbReference type="Proteomes" id="UP000321583"/>
    </source>
</evidence>
<dbReference type="RefSeq" id="WP_019397825.1">
    <property type="nucleotide sequence ID" value="NZ_VLJS01000121.1"/>
</dbReference>
<dbReference type="Proteomes" id="UP000321583">
    <property type="component" value="Unassembled WGS sequence"/>
</dbReference>
<organism evidence="2 3">
    <name type="scientific">Pseudoxanthomonas taiwanensis J19</name>
    <dbReference type="NCBI Taxonomy" id="935569"/>
    <lineage>
        <taxon>Bacteria</taxon>
        <taxon>Pseudomonadati</taxon>
        <taxon>Pseudomonadota</taxon>
        <taxon>Gammaproteobacteria</taxon>
        <taxon>Lysobacterales</taxon>
        <taxon>Lysobacteraceae</taxon>
        <taxon>Pseudoxanthomonas</taxon>
    </lineage>
</organism>
<sequence>MNRITYAGRRFWLIASGLGMALCFVAWLPAQEGRAGDYGAAEAAMERAEAGLEAATERPAHRLRASLSMPYFSFAHALRTRS</sequence>
<dbReference type="EMBL" id="VLJS01000121">
    <property type="protein sequence ID" value="TWH02979.1"/>
    <property type="molecule type" value="Genomic_DNA"/>
</dbReference>
<name>A0A562CZU5_9GAMM</name>
<evidence type="ECO:0000256" key="1">
    <source>
        <dbReference type="SAM" id="Phobius"/>
    </source>
</evidence>
<protein>
    <submittedName>
        <fullName evidence="2">Uncharacterized protein</fullName>
    </submittedName>
</protein>
<keyword evidence="1" id="KW-0812">Transmembrane</keyword>
<feature type="transmembrane region" description="Helical" evidence="1">
    <location>
        <begin position="12"/>
        <end position="30"/>
    </location>
</feature>
<keyword evidence="1" id="KW-0472">Membrane</keyword>
<dbReference type="OrthoDB" id="6006887at2"/>
<evidence type="ECO:0000313" key="2">
    <source>
        <dbReference type="EMBL" id="TWH02979.1"/>
    </source>
</evidence>
<gene>
    <name evidence="2" type="ORF">L613_008700000060</name>
</gene>
<keyword evidence="3" id="KW-1185">Reference proteome</keyword>
<keyword evidence="1" id="KW-1133">Transmembrane helix</keyword>